<dbReference type="GeneID" id="36580845"/>
<dbReference type="Proteomes" id="UP000235371">
    <property type="component" value="Unassembled WGS sequence"/>
</dbReference>
<keyword evidence="2" id="KW-1185">Reference proteome</keyword>
<name>A0A2J6T5R4_9HELO</name>
<organism evidence="1 2">
    <name type="scientific">Hyaloscypha bicolor E</name>
    <dbReference type="NCBI Taxonomy" id="1095630"/>
    <lineage>
        <taxon>Eukaryota</taxon>
        <taxon>Fungi</taxon>
        <taxon>Dikarya</taxon>
        <taxon>Ascomycota</taxon>
        <taxon>Pezizomycotina</taxon>
        <taxon>Leotiomycetes</taxon>
        <taxon>Helotiales</taxon>
        <taxon>Hyaloscyphaceae</taxon>
        <taxon>Hyaloscypha</taxon>
        <taxon>Hyaloscypha bicolor</taxon>
    </lineage>
</organism>
<proteinExistence type="predicted"/>
<evidence type="ECO:0000313" key="1">
    <source>
        <dbReference type="EMBL" id="PMD58364.1"/>
    </source>
</evidence>
<sequence length="161" mass="17943">MYSPTCHKLQISLWSQHTRISVEKKVCMHLLRLKHSGRVPFLRDFFRLPAVIVCCSSIRRNESSNNLHFNHATITTSECRSQPSISASSPPLIALNLMFVVASLSTPGFGISYRFMDPMPPSCSPGHSWSSSHPSPSLHLTLILHCSAQSYAGSPHPQFQQ</sequence>
<reference evidence="1 2" key="1">
    <citation type="submission" date="2016-04" db="EMBL/GenBank/DDBJ databases">
        <title>A degradative enzymes factory behind the ericoid mycorrhizal symbiosis.</title>
        <authorList>
            <consortium name="DOE Joint Genome Institute"/>
            <person name="Martino E."/>
            <person name="Morin E."/>
            <person name="Grelet G."/>
            <person name="Kuo A."/>
            <person name="Kohler A."/>
            <person name="Daghino S."/>
            <person name="Barry K."/>
            <person name="Choi C."/>
            <person name="Cichocki N."/>
            <person name="Clum A."/>
            <person name="Copeland A."/>
            <person name="Hainaut M."/>
            <person name="Haridas S."/>
            <person name="Labutti K."/>
            <person name="Lindquist E."/>
            <person name="Lipzen A."/>
            <person name="Khouja H.-R."/>
            <person name="Murat C."/>
            <person name="Ohm R."/>
            <person name="Olson A."/>
            <person name="Spatafora J."/>
            <person name="Veneault-Fourrey C."/>
            <person name="Henrissat B."/>
            <person name="Grigoriev I."/>
            <person name="Martin F."/>
            <person name="Perotto S."/>
        </authorList>
    </citation>
    <scope>NUCLEOTIDE SEQUENCE [LARGE SCALE GENOMIC DNA]</scope>
    <source>
        <strain evidence="1 2">E</strain>
    </source>
</reference>
<protein>
    <submittedName>
        <fullName evidence="1">Uncharacterized protein</fullName>
    </submittedName>
</protein>
<dbReference type="AlphaFoldDB" id="A0A2J6T5R4"/>
<evidence type="ECO:0000313" key="2">
    <source>
        <dbReference type="Proteomes" id="UP000235371"/>
    </source>
</evidence>
<accession>A0A2J6T5R4</accession>
<dbReference type="InParanoid" id="A0A2J6T5R4"/>
<dbReference type="EMBL" id="KZ613822">
    <property type="protein sequence ID" value="PMD58364.1"/>
    <property type="molecule type" value="Genomic_DNA"/>
</dbReference>
<dbReference type="RefSeq" id="XP_024735268.1">
    <property type="nucleotide sequence ID" value="XM_024872765.1"/>
</dbReference>
<gene>
    <name evidence="1" type="ORF">K444DRAFT_431386</name>
</gene>